<reference evidence="3" key="1">
    <citation type="journal article" date="2020" name="Stud. Mycol.">
        <title>101 Dothideomycetes genomes: a test case for predicting lifestyles and emergence of pathogens.</title>
        <authorList>
            <person name="Haridas S."/>
            <person name="Albert R."/>
            <person name="Binder M."/>
            <person name="Bloem J."/>
            <person name="Labutti K."/>
            <person name="Salamov A."/>
            <person name="Andreopoulos B."/>
            <person name="Baker S."/>
            <person name="Barry K."/>
            <person name="Bills G."/>
            <person name="Bluhm B."/>
            <person name="Cannon C."/>
            <person name="Castanera R."/>
            <person name="Culley D."/>
            <person name="Daum C."/>
            <person name="Ezra D."/>
            <person name="Gonzalez J."/>
            <person name="Henrissat B."/>
            <person name="Kuo A."/>
            <person name="Liang C."/>
            <person name="Lipzen A."/>
            <person name="Lutzoni F."/>
            <person name="Magnuson J."/>
            <person name="Mondo S."/>
            <person name="Nolan M."/>
            <person name="Ohm R."/>
            <person name="Pangilinan J."/>
            <person name="Park H.-J."/>
            <person name="Ramirez L."/>
            <person name="Alfaro M."/>
            <person name="Sun H."/>
            <person name="Tritt A."/>
            <person name="Yoshinaga Y."/>
            <person name="Zwiers L.-H."/>
            <person name="Turgeon B."/>
            <person name="Goodwin S."/>
            <person name="Spatafora J."/>
            <person name="Crous P."/>
            <person name="Grigoriev I."/>
        </authorList>
    </citation>
    <scope>NUCLEOTIDE SEQUENCE</scope>
    <source>
        <strain evidence="3">CBS 121739</strain>
    </source>
</reference>
<evidence type="ECO:0000313" key="3">
    <source>
        <dbReference type="EMBL" id="KAF2758355.1"/>
    </source>
</evidence>
<evidence type="ECO:0000256" key="1">
    <source>
        <dbReference type="SAM" id="MobiDB-lite"/>
    </source>
</evidence>
<sequence length="163" mass="16603">MRFSIITSVLFGATVIASPATRRQELSDTGALADRFSSLLANVGALGSQGTSLEGATQGTSLEGVTQGTSLEGVTPGTSLEGVTTGGQETPDIGAVAGWVQSLISTLQSSLDTLPGQQDGIVGRRQEIPDTGALADWFELLITDLASTLTTLPEELVGILVGA</sequence>
<feature type="chain" id="PRO_5025464488" evidence="2">
    <location>
        <begin position="18"/>
        <end position="163"/>
    </location>
</feature>
<dbReference type="AlphaFoldDB" id="A0A6A6W734"/>
<evidence type="ECO:0000256" key="2">
    <source>
        <dbReference type="SAM" id="SignalP"/>
    </source>
</evidence>
<gene>
    <name evidence="3" type="ORF">EJ05DRAFT_475682</name>
</gene>
<dbReference type="RefSeq" id="XP_033600806.1">
    <property type="nucleotide sequence ID" value="XM_033743864.1"/>
</dbReference>
<accession>A0A6A6W734</accession>
<dbReference type="Proteomes" id="UP000799437">
    <property type="component" value="Unassembled WGS sequence"/>
</dbReference>
<keyword evidence="4" id="KW-1185">Reference proteome</keyword>
<dbReference type="GeneID" id="54484918"/>
<feature type="signal peptide" evidence="2">
    <location>
        <begin position="1"/>
        <end position="17"/>
    </location>
</feature>
<feature type="region of interest" description="Disordered" evidence="1">
    <location>
        <begin position="67"/>
        <end position="87"/>
    </location>
</feature>
<keyword evidence="2" id="KW-0732">Signal</keyword>
<proteinExistence type="predicted"/>
<evidence type="ECO:0000313" key="4">
    <source>
        <dbReference type="Proteomes" id="UP000799437"/>
    </source>
</evidence>
<name>A0A6A6W734_9PEZI</name>
<protein>
    <submittedName>
        <fullName evidence="3">Uncharacterized protein</fullName>
    </submittedName>
</protein>
<dbReference type="EMBL" id="ML996571">
    <property type="protein sequence ID" value="KAF2758355.1"/>
    <property type="molecule type" value="Genomic_DNA"/>
</dbReference>
<organism evidence="3 4">
    <name type="scientific">Pseudovirgaria hyperparasitica</name>
    <dbReference type="NCBI Taxonomy" id="470096"/>
    <lineage>
        <taxon>Eukaryota</taxon>
        <taxon>Fungi</taxon>
        <taxon>Dikarya</taxon>
        <taxon>Ascomycota</taxon>
        <taxon>Pezizomycotina</taxon>
        <taxon>Dothideomycetes</taxon>
        <taxon>Dothideomycetes incertae sedis</taxon>
        <taxon>Acrospermales</taxon>
        <taxon>Acrospermaceae</taxon>
        <taxon>Pseudovirgaria</taxon>
    </lineage>
</organism>